<dbReference type="InterPro" id="IPR025887">
    <property type="entry name" value="Glyco_hydro_31_N_dom"/>
</dbReference>
<dbReference type="SUPFAM" id="SSF51011">
    <property type="entry name" value="Glycosyl hydrolase domain"/>
    <property type="match status" value="1"/>
</dbReference>
<evidence type="ECO:0000313" key="10">
    <source>
        <dbReference type="Proteomes" id="UP000721954"/>
    </source>
</evidence>
<evidence type="ECO:0000313" key="9">
    <source>
        <dbReference type="EMBL" id="MBO8196929.1"/>
    </source>
</evidence>
<dbReference type="Gene3D" id="3.20.20.80">
    <property type="entry name" value="Glycosidases"/>
    <property type="match status" value="1"/>
</dbReference>
<evidence type="ECO:0000256" key="4">
    <source>
        <dbReference type="RuleBase" id="RU361185"/>
    </source>
</evidence>
<evidence type="ECO:0000256" key="2">
    <source>
        <dbReference type="ARBA" id="ARBA00022801"/>
    </source>
</evidence>
<keyword evidence="3 4" id="KW-0326">Glycosidase</keyword>
<dbReference type="SUPFAM" id="SSF51445">
    <property type="entry name" value="(Trans)glycosidases"/>
    <property type="match status" value="1"/>
</dbReference>
<keyword evidence="2 4" id="KW-0378">Hydrolase</keyword>
<keyword evidence="10" id="KW-1185">Reference proteome</keyword>
<dbReference type="Proteomes" id="UP000721954">
    <property type="component" value="Unassembled WGS sequence"/>
</dbReference>
<dbReference type="GeneID" id="96257197"/>
<dbReference type="InterPro" id="IPR017853">
    <property type="entry name" value="GH"/>
</dbReference>
<dbReference type="PANTHER" id="PTHR43053:SF4">
    <property type="entry name" value="MYOGENESIS-REGULATING GLYCOSIDASE"/>
    <property type="match status" value="1"/>
</dbReference>
<organism evidence="9 10">
    <name type="scientific">Streptomyces smyrnaeus</name>
    <dbReference type="NCBI Taxonomy" id="1387713"/>
    <lineage>
        <taxon>Bacteria</taxon>
        <taxon>Bacillati</taxon>
        <taxon>Actinomycetota</taxon>
        <taxon>Actinomycetes</taxon>
        <taxon>Kitasatosporales</taxon>
        <taxon>Streptomycetaceae</taxon>
        <taxon>Streptomyces</taxon>
    </lineage>
</organism>
<comment type="caution">
    <text evidence="9">The sequence shown here is derived from an EMBL/GenBank/DDBJ whole genome shotgun (WGS) entry which is preliminary data.</text>
</comment>
<feature type="domain" description="Glycoside hydrolase family 31 N-terminal" evidence="7">
    <location>
        <begin position="55"/>
        <end position="219"/>
    </location>
</feature>
<name>A0ABS3XNP6_9ACTN</name>
<feature type="domain" description="Glycoside hydrolase family 31 TIM barrel" evidence="6">
    <location>
        <begin position="262"/>
        <end position="589"/>
    </location>
</feature>
<evidence type="ECO:0000259" key="6">
    <source>
        <dbReference type="Pfam" id="PF01055"/>
    </source>
</evidence>
<protein>
    <submittedName>
        <fullName evidence="9">Alpha-xylosidase</fullName>
        <ecNumber evidence="9">3.2.1.177</ecNumber>
    </submittedName>
</protein>
<dbReference type="SUPFAM" id="SSF117125">
    <property type="entry name" value="Putative glucosidase YicI, C-terminal domain"/>
    <property type="match status" value="1"/>
</dbReference>
<dbReference type="InterPro" id="IPR000322">
    <property type="entry name" value="Glyco_hydro_31_TIM"/>
</dbReference>
<evidence type="ECO:0000256" key="1">
    <source>
        <dbReference type="ARBA" id="ARBA00007806"/>
    </source>
</evidence>
<dbReference type="SUPFAM" id="SSF74650">
    <property type="entry name" value="Galactose mutarotase-like"/>
    <property type="match status" value="1"/>
</dbReference>
<comment type="similarity">
    <text evidence="1 4">Belongs to the glycosyl hydrolase 31 family.</text>
</comment>
<reference evidence="9 10" key="1">
    <citation type="submission" date="2021-02" db="EMBL/GenBank/DDBJ databases">
        <title>Streptomyces spirodelae sp. nov., isolated from duckweed.</title>
        <authorList>
            <person name="Saimee Y."/>
            <person name="Duangmal K."/>
        </authorList>
    </citation>
    <scope>NUCLEOTIDE SEQUENCE [LARGE SCALE GENOMIC DNA]</scope>
    <source>
        <strain evidence="9 10">DSM 42105</strain>
    </source>
</reference>
<dbReference type="InterPro" id="IPR048395">
    <property type="entry name" value="Glyco_hydro_31_C"/>
</dbReference>
<feature type="region of interest" description="Disordered" evidence="5">
    <location>
        <begin position="715"/>
        <end position="735"/>
    </location>
</feature>
<dbReference type="CDD" id="cd14752">
    <property type="entry name" value="GH31_N"/>
    <property type="match status" value="1"/>
</dbReference>
<dbReference type="CDD" id="cd06593">
    <property type="entry name" value="GH31_xylosidase_YicI"/>
    <property type="match status" value="1"/>
</dbReference>
<dbReference type="InterPro" id="IPR050985">
    <property type="entry name" value="Alpha-glycosidase_related"/>
</dbReference>
<evidence type="ECO:0000259" key="8">
    <source>
        <dbReference type="Pfam" id="PF21365"/>
    </source>
</evidence>
<dbReference type="InterPro" id="IPR013780">
    <property type="entry name" value="Glyco_hydro_b"/>
</dbReference>
<evidence type="ECO:0000256" key="3">
    <source>
        <dbReference type="ARBA" id="ARBA00023295"/>
    </source>
</evidence>
<dbReference type="GO" id="GO:0061634">
    <property type="term" value="F:alpha-D-xyloside xylohydrolase"/>
    <property type="evidence" value="ECO:0007669"/>
    <property type="project" value="UniProtKB-EC"/>
</dbReference>
<evidence type="ECO:0000259" key="7">
    <source>
        <dbReference type="Pfam" id="PF13802"/>
    </source>
</evidence>
<accession>A0ABS3XNP6</accession>
<dbReference type="InterPro" id="IPR011013">
    <property type="entry name" value="Gal_mutarotase_sf_dom"/>
</dbReference>
<gene>
    <name evidence="9" type="primary">yicI</name>
    <name evidence="9" type="ORF">JW613_01180</name>
</gene>
<dbReference type="PANTHER" id="PTHR43053">
    <property type="entry name" value="GLYCOSIDASE FAMILY 31"/>
    <property type="match status" value="1"/>
</dbReference>
<evidence type="ECO:0000256" key="5">
    <source>
        <dbReference type="SAM" id="MobiDB-lite"/>
    </source>
</evidence>
<sequence length="806" mass="88651">MKFTDGYWLMRDGVQASYATEIADTRVNDDRFTLYAPVRHIRRRGDTLNGPLLTVECFSPAEGVIGVRATHHAGTVDSGPHFALGSAPGDAAAGKVTRDGSLLELTSGGLSLRVDTSGPYRLEFTTDGRTLTRVEARGTGYATTPDGAHHSLAQLSLGVGELVYGLGERFTPFVRNGQSVDIWQADGGTASEQAYKNVPFHLTNRGYGVFVNHPGKVSYEVGSEAVGQVQFSVEDQTLEYYIVHGPTPKEILARYTALTGRPPLPPAWSFGLWLSTSFTTAYDEETVSGFVRGMAERDIPLGVFHFDCFWMRAYQWCDFTWDPDVFPDPEGMLRRLKESNGPGDLRICVWINPYIAQKSPLFDEAARLGHLVRRPDGSVWQWDMWQAGMGLVDFTSPRARAWYADKLRGLLGQGVDCFKTDFGERVPTDVVWHDGSDPERMHNYYTQLFNRTVFETLTEERGQGEAVVFARSATAGGQQYPVHWGGDCESTFGAMAESLRGGLSLGLSGFGFWSHDIGGFEGDPDPALFKRWVQFGLLSSHSRLHGSTSYRVPWAFEDGDEEARDEGGAVAVTRAFTRLKHRLMPYLYRAARQAAESGTPVMRAMLLEFPDDPACHTLDRQYMLGDDLLVAPVFAADGSVEYYVPDGEWTHLLSGERVTGPGWRRERYGFESLPLLVRPGAVLPYGERDERADYDWAHGVTLRAHALRDGATVTTRVPRLPGGTSRPEAEGDAPDAVFRTRRHGRRVTVEAIGAPGPWHLLLEGVRADAADGAGVTAEHTARGTLLTAGPGTAELTALLTQEEGGD</sequence>
<dbReference type="NCBIfam" id="NF007940">
    <property type="entry name" value="PRK10658.1"/>
    <property type="match status" value="1"/>
</dbReference>
<feature type="domain" description="Glycosyl hydrolase family 31 C-terminal" evidence="8">
    <location>
        <begin position="598"/>
        <end position="683"/>
    </location>
</feature>
<proteinExistence type="inferred from homology"/>
<dbReference type="Gene3D" id="2.60.40.1760">
    <property type="entry name" value="glycosyl hydrolase (family 31)"/>
    <property type="match status" value="1"/>
</dbReference>
<dbReference type="Pfam" id="PF21365">
    <property type="entry name" value="Glyco_hydro_31_3rd"/>
    <property type="match status" value="1"/>
</dbReference>
<dbReference type="Gene3D" id="2.60.40.1180">
    <property type="entry name" value="Golgi alpha-mannosidase II"/>
    <property type="match status" value="2"/>
</dbReference>
<dbReference type="RefSeq" id="WP_209208799.1">
    <property type="nucleotide sequence ID" value="NZ_JAFFZM010000001.1"/>
</dbReference>
<dbReference type="EMBL" id="JAFFZM010000001">
    <property type="protein sequence ID" value="MBO8196929.1"/>
    <property type="molecule type" value="Genomic_DNA"/>
</dbReference>
<dbReference type="EC" id="3.2.1.177" evidence="9"/>
<dbReference type="Pfam" id="PF01055">
    <property type="entry name" value="Glyco_hydro_31_2nd"/>
    <property type="match status" value="1"/>
</dbReference>
<dbReference type="Pfam" id="PF13802">
    <property type="entry name" value="Gal_mutarotas_2"/>
    <property type="match status" value="1"/>
</dbReference>